<keyword evidence="2" id="KW-1133">Transmembrane helix</keyword>
<organism evidence="3">
    <name type="scientific">freshwater metagenome</name>
    <dbReference type="NCBI Taxonomy" id="449393"/>
    <lineage>
        <taxon>unclassified sequences</taxon>
        <taxon>metagenomes</taxon>
        <taxon>ecological metagenomes</taxon>
    </lineage>
</organism>
<evidence type="ECO:0000256" key="2">
    <source>
        <dbReference type="SAM" id="Phobius"/>
    </source>
</evidence>
<feature type="region of interest" description="Disordered" evidence="1">
    <location>
        <begin position="1"/>
        <end position="35"/>
    </location>
</feature>
<name>A0A6J7EH06_9ZZZZ</name>
<proteinExistence type="predicted"/>
<reference evidence="3" key="1">
    <citation type="submission" date="2020-05" db="EMBL/GenBank/DDBJ databases">
        <authorList>
            <person name="Chiriac C."/>
            <person name="Salcher M."/>
            <person name="Ghai R."/>
            <person name="Kavagutti S V."/>
        </authorList>
    </citation>
    <scope>NUCLEOTIDE SEQUENCE</scope>
</reference>
<keyword evidence="2" id="KW-0472">Membrane</keyword>
<dbReference type="EMBL" id="CAFBLP010000033">
    <property type="protein sequence ID" value="CAB4880580.1"/>
    <property type="molecule type" value="Genomic_DNA"/>
</dbReference>
<sequence>MAGGRLLRELRPERRHMGKARETGALVDPEPEGNGGWDVEQRELFSRAWFGCAWFGCAWFGCALAFGVLWGGVRWRVGDGAHAPIMTKGCCRVVRRVRSASVGMIST</sequence>
<evidence type="ECO:0000256" key="1">
    <source>
        <dbReference type="SAM" id="MobiDB-lite"/>
    </source>
</evidence>
<dbReference type="AlphaFoldDB" id="A0A6J7EH06"/>
<keyword evidence="2" id="KW-0812">Transmembrane</keyword>
<protein>
    <submittedName>
        <fullName evidence="3">Unannotated protein</fullName>
    </submittedName>
</protein>
<accession>A0A6J7EH06</accession>
<feature type="compositionally biased region" description="Basic and acidic residues" evidence="1">
    <location>
        <begin position="1"/>
        <end position="12"/>
    </location>
</feature>
<feature type="transmembrane region" description="Helical" evidence="2">
    <location>
        <begin position="48"/>
        <end position="70"/>
    </location>
</feature>
<gene>
    <name evidence="3" type="ORF">UFOPK3376_01485</name>
</gene>
<evidence type="ECO:0000313" key="3">
    <source>
        <dbReference type="EMBL" id="CAB4880580.1"/>
    </source>
</evidence>